<evidence type="ECO:0000313" key="3">
    <source>
        <dbReference type="EMBL" id="MCR6096810.1"/>
    </source>
</evidence>
<keyword evidence="4" id="KW-1185">Reference proteome</keyword>
<accession>A0A9Q4FXN9</accession>
<dbReference type="Proteomes" id="UP001057753">
    <property type="component" value="Unassembled WGS sequence"/>
</dbReference>
<dbReference type="AlphaFoldDB" id="A0A9Q4FXN9"/>
<dbReference type="Pfam" id="PF10531">
    <property type="entry name" value="SLBB"/>
    <property type="match status" value="1"/>
</dbReference>
<dbReference type="PANTHER" id="PTHR21180:SF32">
    <property type="entry name" value="ENDONUCLEASE_EXONUCLEASE_PHOSPHATASE FAMILY DOMAIN-CONTAINING PROTEIN 1"/>
    <property type="match status" value="1"/>
</dbReference>
<proteinExistence type="predicted"/>
<evidence type="ECO:0000259" key="2">
    <source>
        <dbReference type="SMART" id="SM00278"/>
    </source>
</evidence>
<dbReference type="GO" id="GO:0003677">
    <property type="term" value="F:DNA binding"/>
    <property type="evidence" value="ECO:0007669"/>
    <property type="project" value="InterPro"/>
</dbReference>
<keyword evidence="1" id="KW-0812">Transmembrane</keyword>
<dbReference type="SUPFAM" id="SSF47781">
    <property type="entry name" value="RuvA domain 2-like"/>
    <property type="match status" value="1"/>
</dbReference>
<protein>
    <submittedName>
        <fullName evidence="3">Helix-hairpin-helix domain-containing protein</fullName>
    </submittedName>
</protein>
<dbReference type="GO" id="GO:0015628">
    <property type="term" value="P:protein secretion by the type II secretion system"/>
    <property type="evidence" value="ECO:0007669"/>
    <property type="project" value="TreeGrafter"/>
</dbReference>
<dbReference type="InterPro" id="IPR010994">
    <property type="entry name" value="RuvA_2-like"/>
</dbReference>
<gene>
    <name evidence="3" type="ORF">HXA33_09605</name>
</gene>
<evidence type="ECO:0000313" key="4">
    <source>
        <dbReference type="Proteomes" id="UP001057753"/>
    </source>
</evidence>
<dbReference type="InterPro" id="IPR004509">
    <property type="entry name" value="Competence_ComEA_HhH"/>
</dbReference>
<dbReference type="NCBIfam" id="TIGR00426">
    <property type="entry name" value="competence protein ComEA helix-hairpin-helix repeat region"/>
    <property type="match status" value="1"/>
</dbReference>
<dbReference type="Gene3D" id="3.10.560.10">
    <property type="entry name" value="Outer membrane lipoprotein wza domain like"/>
    <property type="match status" value="1"/>
</dbReference>
<name>A0A9Q4FXN9_SALAG</name>
<dbReference type="InterPro" id="IPR019554">
    <property type="entry name" value="Soluble_ligand-bd"/>
</dbReference>
<sequence length="209" mass="23343">MKRFIHNRLLRHPIYLVGAIIAISTIIIILFVTSRPAEKEQVNELTAFWEEENGEKVNEKLEEITQDIIVDIKGEVAKPGIYKVEPDERVNNVITKAGGFTSEANVDVINLAERCYDEMVIVVPSYTDVEEGEFSHLTVNSSEDEGGVFLNEATLDELTSLPGIGPAKAEAIISYREEHGLFQAKEDILNVPGIGEKTLETLEDYLIIK</sequence>
<dbReference type="PANTHER" id="PTHR21180">
    <property type="entry name" value="ENDONUCLEASE/EXONUCLEASE/PHOSPHATASE FAMILY DOMAIN-CONTAINING PROTEIN 1"/>
    <property type="match status" value="1"/>
</dbReference>
<dbReference type="InterPro" id="IPR003583">
    <property type="entry name" value="Hlx-hairpin-Hlx_DNA-bd_motif"/>
</dbReference>
<dbReference type="GO" id="GO:0006281">
    <property type="term" value="P:DNA repair"/>
    <property type="evidence" value="ECO:0007669"/>
    <property type="project" value="InterPro"/>
</dbReference>
<dbReference type="GO" id="GO:0015627">
    <property type="term" value="C:type II protein secretion system complex"/>
    <property type="evidence" value="ECO:0007669"/>
    <property type="project" value="TreeGrafter"/>
</dbReference>
<dbReference type="SMART" id="SM00278">
    <property type="entry name" value="HhH1"/>
    <property type="match status" value="2"/>
</dbReference>
<dbReference type="RefSeq" id="WP_257821315.1">
    <property type="nucleotide sequence ID" value="NZ_JABXYM010000001.1"/>
</dbReference>
<keyword evidence="1" id="KW-0472">Membrane</keyword>
<feature type="transmembrane region" description="Helical" evidence="1">
    <location>
        <begin position="12"/>
        <end position="32"/>
    </location>
</feature>
<evidence type="ECO:0000256" key="1">
    <source>
        <dbReference type="SAM" id="Phobius"/>
    </source>
</evidence>
<organism evidence="3 4">
    <name type="scientific">Salipaludibacillus agaradhaerens</name>
    <name type="common">Bacillus agaradhaerens</name>
    <dbReference type="NCBI Taxonomy" id="76935"/>
    <lineage>
        <taxon>Bacteria</taxon>
        <taxon>Bacillati</taxon>
        <taxon>Bacillota</taxon>
        <taxon>Bacilli</taxon>
        <taxon>Bacillales</taxon>
        <taxon>Bacillaceae</taxon>
    </lineage>
</organism>
<comment type="caution">
    <text evidence="3">The sequence shown here is derived from an EMBL/GenBank/DDBJ whole genome shotgun (WGS) entry which is preliminary data.</text>
</comment>
<feature type="domain" description="Helix-hairpin-helix DNA-binding motif class 1" evidence="2">
    <location>
        <begin position="156"/>
        <end position="175"/>
    </location>
</feature>
<reference evidence="3" key="1">
    <citation type="submission" date="2020-06" db="EMBL/GenBank/DDBJ databases">
        <title>Insight into the genomes of haloalkaliphilic bacilli from Kenyan soda lakes.</title>
        <authorList>
            <person name="Mwirichia R."/>
            <person name="Villamizar G.C."/>
            <person name="Poehlein A."/>
            <person name="Mugweru J."/>
            <person name="Kipnyargis A."/>
            <person name="Kiplimo D."/>
            <person name="Orwa P."/>
            <person name="Daniel R."/>
        </authorList>
    </citation>
    <scope>NUCLEOTIDE SEQUENCE</scope>
    <source>
        <strain evidence="3">B1096_S55</strain>
    </source>
</reference>
<feature type="domain" description="Helix-hairpin-helix DNA-binding motif class 1" evidence="2">
    <location>
        <begin position="186"/>
        <end position="205"/>
    </location>
</feature>
<keyword evidence="1" id="KW-1133">Transmembrane helix</keyword>
<dbReference type="Gene3D" id="1.10.150.280">
    <property type="entry name" value="AF1531-like domain"/>
    <property type="match status" value="1"/>
</dbReference>
<dbReference type="Pfam" id="PF12836">
    <property type="entry name" value="HHH_3"/>
    <property type="match status" value="1"/>
</dbReference>
<dbReference type="InterPro" id="IPR051675">
    <property type="entry name" value="Endo/Exo/Phosphatase_dom_1"/>
</dbReference>
<dbReference type="EMBL" id="JABXYM010000001">
    <property type="protein sequence ID" value="MCR6096810.1"/>
    <property type="molecule type" value="Genomic_DNA"/>
</dbReference>